<feature type="transmembrane region" description="Helical" evidence="5">
    <location>
        <begin position="187"/>
        <end position="210"/>
    </location>
</feature>
<keyword evidence="3 5" id="KW-1133">Transmembrane helix</keyword>
<gene>
    <name evidence="6" type="ORF">A2797_02530</name>
</gene>
<evidence type="ECO:0000256" key="2">
    <source>
        <dbReference type="ARBA" id="ARBA00022692"/>
    </source>
</evidence>
<evidence type="ECO:0000313" key="7">
    <source>
        <dbReference type="Proteomes" id="UP000179005"/>
    </source>
</evidence>
<evidence type="ECO:0000256" key="1">
    <source>
        <dbReference type="ARBA" id="ARBA00004141"/>
    </source>
</evidence>
<dbReference type="PANTHER" id="PTHR16950">
    <property type="entry name" value="ZINC TRANSPORTER SLC39A7 HISTIDINE-RICH MEMBRANE PROTEIN KE4"/>
    <property type="match status" value="1"/>
</dbReference>
<organism evidence="6 7">
    <name type="scientific">candidate division WWE3 bacterium RIFCSPHIGHO2_01_FULL_48_15</name>
    <dbReference type="NCBI Taxonomy" id="1802619"/>
    <lineage>
        <taxon>Bacteria</taxon>
        <taxon>Katanobacteria</taxon>
    </lineage>
</organism>
<feature type="transmembrane region" description="Helical" evidence="5">
    <location>
        <begin position="159"/>
        <end position="181"/>
    </location>
</feature>
<dbReference type="PANTHER" id="PTHR16950:SF16">
    <property type="entry name" value="ZINC TRANSPORTER ZIP13"/>
    <property type="match status" value="1"/>
</dbReference>
<feature type="transmembrane region" description="Helical" evidence="5">
    <location>
        <begin position="222"/>
        <end position="243"/>
    </location>
</feature>
<keyword evidence="2 5" id="KW-0812">Transmembrane</keyword>
<comment type="subcellular location">
    <subcellularLocation>
        <location evidence="1">Membrane</location>
        <topology evidence="1">Multi-pass membrane protein</topology>
    </subcellularLocation>
</comment>
<proteinExistence type="predicted"/>
<keyword evidence="4 5" id="KW-0472">Membrane</keyword>
<sequence>MDSLLFSILIASSIASIVDLGGLVLFWDYARSRRLIYLILSFAAGVLLAASFVEIIPEGLAKEANLLWVLAGFGLFFVIERGIIIHQCRDEYCDVHAGSYLIAIGDTVHDFLDGVTIAISFLVSWELGLIATAAVILHEIPSGFGSFAVLLAGSVSKRFLWVAIVASSVAAPIGALTTYLLRGLIEPWLGMLLLAVGGGFIYIAAVDLIPETHHDTSRIRSAWHLVLFALGIASIYLIESIILR</sequence>
<evidence type="ECO:0008006" key="8">
    <source>
        <dbReference type="Google" id="ProtNLM"/>
    </source>
</evidence>
<dbReference type="EMBL" id="MEVC01000024">
    <property type="protein sequence ID" value="OGC54092.1"/>
    <property type="molecule type" value="Genomic_DNA"/>
</dbReference>
<evidence type="ECO:0000256" key="5">
    <source>
        <dbReference type="SAM" id="Phobius"/>
    </source>
</evidence>
<comment type="caution">
    <text evidence="6">The sequence shown here is derived from an EMBL/GenBank/DDBJ whole genome shotgun (WGS) entry which is preliminary data.</text>
</comment>
<dbReference type="AlphaFoldDB" id="A0A1F4VA59"/>
<protein>
    <recommendedName>
        <fullName evidence="8">ZIP family metal transporter</fullName>
    </recommendedName>
</protein>
<dbReference type="GO" id="GO:0006882">
    <property type="term" value="P:intracellular zinc ion homeostasis"/>
    <property type="evidence" value="ECO:0007669"/>
    <property type="project" value="TreeGrafter"/>
</dbReference>
<feature type="transmembrane region" description="Helical" evidence="5">
    <location>
        <begin position="34"/>
        <end position="53"/>
    </location>
</feature>
<dbReference type="Proteomes" id="UP000179005">
    <property type="component" value="Unassembled WGS sequence"/>
</dbReference>
<reference evidence="6 7" key="1">
    <citation type="journal article" date="2016" name="Nat. Commun.">
        <title>Thousands of microbial genomes shed light on interconnected biogeochemical processes in an aquifer system.</title>
        <authorList>
            <person name="Anantharaman K."/>
            <person name="Brown C.T."/>
            <person name="Hug L.A."/>
            <person name="Sharon I."/>
            <person name="Castelle C.J."/>
            <person name="Probst A.J."/>
            <person name="Thomas B.C."/>
            <person name="Singh A."/>
            <person name="Wilkins M.J."/>
            <person name="Karaoz U."/>
            <person name="Brodie E.L."/>
            <person name="Williams K.H."/>
            <person name="Hubbard S.S."/>
            <person name="Banfield J.F."/>
        </authorList>
    </citation>
    <scope>NUCLEOTIDE SEQUENCE [LARGE SCALE GENOMIC DNA]</scope>
</reference>
<dbReference type="STRING" id="1802619.A2797_02530"/>
<feature type="transmembrane region" description="Helical" evidence="5">
    <location>
        <begin position="65"/>
        <end position="85"/>
    </location>
</feature>
<accession>A0A1F4VA59</accession>
<evidence type="ECO:0000313" key="6">
    <source>
        <dbReference type="EMBL" id="OGC54092.1"/>
    </source>
</evidence>
<feature type="transmembrane region" description="Helical" evidence="5">
    <location>
        <begin position="6"/>
        <end position="27"/>
    </location>
</feature>
<evidence type="ECO:0000256" key="3">
    <source>
        <dbReference type="ARBA" id="ARBA00022989"/>
    </source>
</evidence>
<name>A0A1F4VA59_UNCKA</name>
<evidence type="ECO:0000256" key="4">
    <source>
        <dbReference type="ARBA" id="ARBA00023136"/>
    </source>
</evidence>
<dbReference type="Pfam" id="PF02535">
    <property type="entry name" value="Zip"/>
    <property type="match status" value="1"/>
</dbReference>
<dbReference type="GO" id="GO:0016020">
    <property type="term" value="C:membrane"/>
    <property type="evidence" value="ECO:0007669"/>
    <property type="project" value="UniProtKB-SubCell"/>
</dbReference>
<dbReference type="InterPro" id="IPR003689">
    <property type="entry name" value="ZIP"/>
</dbReference>
<dbReference type="GO" id="GO:0005385">
    <property type="term" value="F:zinc ion transmembrane transporter activity"/>
    <property type="evidence" value="ECO:0007669"/>
    <property type="project" value="TreeGrafter"/>
</dbReference>